<dbReference type="Proteomes" id="UP001220324">
    <property type="component" value="Unassembled WGS sequence"/>
</dbReference>
<dbReference type="SUPFAM" id="SSF52047">
    <property type="entry name" value="RNI-like"/>
    <property type="match status" value="1"/>
</dbReference>
<dbReference type="Gene3D" id="3.80.10.10">
    <property type="entry name" value="Ribonuclease Inhibitor"/>
    <property type="match status" value="1"/>
</dbReference>
<evidence type="ECO:0008006" key="3">
    <source>
        <dbReference type="Google" id="ProtNLM"/>
    </source>
</evidence>
<dbReference type="AlphaFoldDB" id="A0AAD6GIU2"/>
<organism evidence="1 2">
    <name type="scientific">Penicillium frequentans</name>
    <dbReference type="NCBI Taxonomy" id="3151616"/>
    <lineage>
        <taxon>Eukaryota</taxon>
        <taxon>Fungi</taxon>
        <taxon>Dikarya</taxon>
        <taxon>Ascomycota</taxon>
        <taxon>Pezizomycotina</taxon>
        <taxon>Eurotiomycetes</taxon>
        <taxon>Eurotiomycetidae</taxon>
        <taxon>Eurotiales</taxon>
        <taxon>Aspergillaceae</taxon>
        <taxon>Penicillium</taxon>
    </lineage>
</organism>
<protein>
    <recommendedName>
        <fullName evidence="3">F-box domain-containing protein</fullName>
    </recommendedName>
</protein>
<keyword evidence="2" id="KW-1185">Reference proteome</keyword>
<proteinExistence type="predicted"/>
<evidence type="ECO:0000313" key="1">
    <source>
        <dbReference type="EMBL" id="KAJ5553134.1"/>
    </source>
</evidence>
<sequence length="405" mass="46758">MTSGLAPNLKEVTLVYHDFWIASLTTPTLPQWKGFDENTRKYYEKSRGNLQCLRLKHAWQITEDMLDYWSAKTDFTKLQTLQLDAHLPPDTLNYLATEFHLPCLRTLVLGRLRSEREDFDDHAEAVNKLLRCLPPLRSLTLDEWYPDISIDALAIIHGHCLLELKLLNYPGEDLTNDDLEALGRHCIALRDFTLSLRRSQGDLVEASLYKALGSLPNLQSITLNLHVAQRFDPWDNDEDEEGYLSNPAFHDEFDRQVPSELAKARPISYEVCNGAMRERLINCAIDAKLARSVFDAISFGKPQISLPLQELNIKITDAGDFGTIHCSRHYLSVLSHLCRPWRITRSICCDRRHETQRIEPVPSPFKPPPSVLEDYLEAIWRRIWPQKISEDWQSDWHSFPISKVT</sequence>
<comment type="caution">
    <text evidence="1">The sequence shown here is derived from an EMBL/GenBank/DDBJ whole genome shotgun (WGS) entry which is preliminary data.</text>
</comment>
<gene>
    <name evidence="1" type="ORF">N7494_002512</name>
</gene>
<dbReference type="InterPro" id="IPR032675">
    <property type="entry name" value="LRR_dom_sf"/>
</dbReference>
<evidence type="ECO:0000313" key="2">
    <source>
        <dbReference type="Proteomes" id="UP001220324"/>
    </source>
</evidence>
<accession>A0AAD6GIU2</accession>
<reference evidence="1 2" key="1">
    <citation type="journal article" date="2023" name="IMA Fungus">
        <title>Comparative genomic study of the Penicillium genus elucidates a diverse pangenome and 15 lateral gene transfer events.</title>
        <authorList>
            <person name="Petersen C."/>
            <person name="Sorensen T."/>
            <person name="Nielsen M.R."/>
            <person name="Sondergaard T.E."/>
            <person name="Sorensen J.L."/>
            <person name="Fitzpatrick D.A."/>
            <person name="Frisvad J.C."/>
            <person name="Nielsen K.L."/>
        </authorList>
    </citation>
    <scope>NUCLEOTIDE SEQUENCE [LARGE SCALE GENOMIC DNA]</scope>
    <source>
        <strain evidence="1 2">IBT 35679</strain>
    </source>
</reference>
<dbReference type="EMBL" id="JAQIZZ010000002">
    <property type="protein sequence ID" value="KAJ5553134.1"/>
    <property type="molecule type" value="Genomic_DNA"/>
</dbReference>
<name>A0AAD6GIU2_9EURO</name>